<evidence type="ECO:0000313" key="2">
    <source>
        <dbReference type="Proteomes" id="UP001596989"/>
    </source>
</evidence>
<protein>
    <recommendedName>
        <fullName evidence="3">Lipoprotein</fullName>
    </recommendedName>
</protein>
<reference evidence="2" key="1">
    <citation type="journal article" date="2019" name="Int. J. Syst. Evol. Microbiol.">
        <title>The Global Catalogue of Microorganisms (GCM) 10K type strain sequencing project: providing services to taxonomists for standard genome sequencing and annotation.</title>
        <authorList>
            <consortium name="The Broad Institute Genomics Platform"/>
            <consortium name="The Broad Institute Genome Sequencing Center for Infectious Disease"/>
            <person name="Wu L."/>
            <person name="Ma J."/>
        </authorList>
    </citation>
    <scope>NUCLEOTIDE SEQUENCE [LARGE SCALE GENOMIC DNA]</scope>
    <source>
        <strain evidence="2">CCUG 59129</strain>
    </source>
</reference>
<dbReference type="Proteomes" id="UP001596989">
    <property type="component" value="Unassembled WGS sequence"/>
</dbReference>
<proteinExistence type="predicted"/>
<comment type="caution">
    <text evidence="1">The sequence shown here is derived from an EMBL/GenBank/DDBJ whole genome shotgun (WGS) entry which is preliminary data.</text>
</comment>
<gene>
    <name evidence="1" type="ORF">ACFQ2I_13730</name>
</gene>
<name>A0ABW3HS99_9BACL</name>
<accession>A0ABW3HS99</accession>
<dbReference type="PROSITE" id="PS51257">
    <property type="entry name" value="PROKAR_LIPOPROTEIN"/>
    <property type="match status" value="1"/>
</dbReference>
<organism evidence="1 2">
    <name type="scientific">Paenibacillus chungangensis</name>
    <dbReference type="NCBI Taxonomy" id="696535"/>
    <lineage>
        <taxon>Bacteria</taxon>
        <taxon>Bacillati</taxon>
        <taxon>Bacillota</taxon>
        <taxon>Bacilli</taxon>
        <taxon>Bacillales</taxon>
        <taxon>Paenibacillaceae</taxon>
        <taxon>Paenibacillus</taxon>
    </lineage>
</organism>
<evidence type="ECO:0008006" key="3">
    <source>
        <dbReference type="Google" id="ProtNLM"/>
    </source>
</evidence>
<evidence type="ECO:0000313" key="1">
    <source>
        <dbReference type="EMBL" id="MFD0960448.1"/>
    </source>
</evidence>
<dbReference type="RefSeq" id="WP_377564948.1">
    <property type="nucleotide sequence ID" value="NZ_JBHTJZ010000021.1"/>
</dbReference>
<sequence length="212" mass="23254">MYRKMFMISAIVGTLVLQGCTVPAVSEGGKGESTGIKGMNATEVSLAGDNVLSTEVDVTSRQCIESVTTDFIYRLCVEREVYKEGESVPVIGELEYKGDKESVTIAHAASPFYYDVRDTANTYGFVFVMAQPLLHTTLRPGEPLLHVYSGVQAYAKGEENNPIGVWTEAPFPAGEYEIRGEAEFELKRSADEDDEEEYKIASGGKLTIIVEE</sequence>
<keyword evidence="2" id="KW-1185">Reference proteome</keyword>
<dbReference type="EMBL" id="JBHTJZ010000021">
    <property type="protein sequence ID" value="MFD0960448.1"/>
    <property type="molecule type" value="Genomic_DNA"/>
</dbReference>